<organism evidence="1 2">
    <name type="scientific">Aliiroseovarius zhejiangensis</name>
    <dbReference type="NCBI Taxonomy" id="1632025"/>
    <lineage>
        <taxon>Bacteria</taxon>
        <taxon>Pseudomonadati</taxon>
        <taxon>Pseudomonadota</taxon>
        <taxon>Alphaproteobacteria</taxon>
        <taxon>Rhodobacterales</taxon>
        <taxon>Paracoccaceae</taxon>
        <taxon>Aliiroseovarius</taxon>
    </lineage>
</organism>
<gene>
    <name evidence="1" type="ORF">GCM10016455_28430</name>
</gene>
<name>A0ABQ3J9E1_9RHOB</name>
<dbReference type="PANTHER" id="PTHR35894">
    <property type="entry name" value="GENERAL SECRETION PATHWAY PROTEIN A-RELATED"/>
    <property type="match status" value="1"/>
</dbReference>
<dbReference type="PANTHER" id="PTHR35894:SF1">
    <property type="entry name" value="PHOSPHORIBULOKINASE _ URIDINE KINASE FAMILY"/>
    <property type="match status" value="1"/>
</dbReference>
<comment type="caution">
    <text evidence="1">The sequence shown here is derived from an EMBL/GenBank/DDBJ whole genome shotgun (WGS) entry which is preliminary data.</text>
</comment>
<dbReference type="InterPro" id="IPR027417">
    <property type="entry name" value="P-loop_NTPase"/>
</dbReference>
<dbReference type="InterPro" id="IPR008868">
    <property type="entry name" value="TniB"/>
</dbReference>
<evidence type="ECO:0000313" key="1">
    <source>
        <dbReference type="EMBL" id="GHF05469.1"/>
    </source>
</evidence>
<dbReference type="Gene3D" id="3.40.50.300">
    <property type="entry name" value="P-loop containing nucleotide triphosphate hydrolases"/>
    <property type="match status" value="1"/>
</dbReference>
<dbReference type="Proteomes" id="UP000609802">
    <property type="component" value="Unassembled WGS sequence"/>
</dbReference>
<reference evidence="2" key="1">
    <citation type="journal article" date="2019" name="Int. J. Syst. Evol. Microbiol.">
        <title>The Global Catalogue of Microorganisms (GCM) 10K type strain sequencing project: providing services to taxonomists for standard genome sequencing and annotation.</title>
        <authorList>
            <consortium name="The Broad Institute Genomics Platform"/>
            <consortium name="The Broad Institute Genome Sequencing Center for Infectious Disease"/>
            <person name="Wu L."/>
            <person name="Ma J."/>
        </authorList>
    </citation>
    <scope>NUCLEOTIDE SEQUENCE [LARGE SCALE GENOMIC DNA]</scope>
    <source>
        <strain evidence="2">KCTC 42443</strain>
    </source>
</reference>
<dbReference type="EMBL" id="BNCH01000007">
    <property type="protein sequence ID" value="GHF05469.1"/>
    <property type="molecule type" value="Genomic_DNA"/>
</dbReference>
<dbReference type="Pfam" id="PF05621">
    <property type="entry name" value="TniB"/>
    <property type="match status" value="1"/>
</dbReference>
<protein>
    <submittedName>
        <fullName evidence="1">Transposase</fullName>
    </submittedName>
</protein>
<evidence type="ECO:0000313" key="2">
    <source>
        <dbReference type="Proteomes" id="UP000609802"/>
    </source>
</evidence>
<dbReference type="InterPro" id="IPR052026">
    <property type="entry name" value="ExeA_AAA_ATPase_DNA-bind"/>
</dbReference>
<sequence length="322" mass="36182">MRDPKIRQIIQNVRAAYAPTPAYKKLEEHFQSLLEQRRADMADGVRSNVRGIVLVGQSGSGKTTAIRELVRQNAHLLATDADKEHCEFISLQVPSPATMKFVGSATLRALGYPLSGDKQGSVIWDQVKVQLKLRRTLFLHLDEAQDLARYQTDKERQSVVNTLKSLMENSHWPTGVILTGMPDLKRIVNQDPQLARRLFPVEIDRLHAVKHVAPVLDLIKNYARRGQIKVSDGLLTEQFAQRLMHAADYEFGLMVEIAVQAVAKALLQGGVGATLAHRCFADVYHDRSAAVDALNPFLAADFVRINPRSIFDRRYDDDEDPQ</sequence>
<accession>A0ABQ3J9E1</accession>
<dbReference type="SUPFAM" id="SSF52540">
    <property type="entry name" value="P-loop containing nucleoside triphosphate hydrolases"/>
    <property type="match status" value="1"/>
</dbReference>
<keyword evidence="2" id="KW-1185">Reference proteome</keyword>
<proteinExistence type="predicted"/>